<accession>A0A9X2K901</accession>
<name>A0A9X2K901_9ACTN</name>
<dbReference type="Proteomes" id="UP001139648">
    <property type="component" value="Unassembled WGS sequence"/>
</dbReference>
<dbReference type="EMBL" id="JAMZEB010000002">
    <property type="protein sequence ID" value="MCP2364240.1"/>
    <property type="molecule type" value="Genomic_DNA"/>
</dbReference>
<evidence type="ECO:0000313" key="2">
    <source>
        <dbReference type="Proteomes" id="UP001139648"/>
    </source>
</evidence>
<keyword evidence="2" id="KW-1185">Reference proteome</keyword>
<dbReference type="RefSeq" id="WP_253756509.1">
    <property type="nucleotide sequence ID" value="NZ_BAABKA010000012.1"/>
</dbReference>
<gene>
    <name evidence="1" type="ORF">HD597_011260</name>
</gene>
<protein>
    <submittedName>
        <fullName evidence="1">Uncharacterized protein</fullName>
    </submittedName>
</protein>
<proteinExistence type="predicted"/>
<evidence type="ECO:0000313" key="1">
    <source>
        <dbReference type="EMBL" id="MCP2364240.1"/>
    </source>
</evidence>
<organism evidence="1 2">
    <name type="scientific">Nonomuraea thailandensis</name>
    <dbReference type="NCBI Taxonomy" id="1188745"/>
    <lineage>
        <taxon>Bacteria</taxon>
        <taxon>Bacillati</taxon>
        <taxon>Actinomycetota</taxon>
        <taxon>Actinomycetes</taxon>
        <taxon>Streptosporangiales</taxon>
        <taxon>Streptosporangiaceae</taxon>
        <taxon>Nonomuraea</taxon>
    </lineage>
</organism>
<comment type="caution">
    <text evidence="1">The sequence shown here is derived from an EMBL/GenBank/DDBJ whole genome shotgun (WGS) entry which is preliminary data.</text>
</comment>
<sequence length="154" mass="17365">MIPRLSHRAAAVRAAKLGNTSFSTATWQKIEKGEYSGGADRITLMAMVVGITPEDLEDVGRPDAARMLRTEIERRAAQEPLLREVERETTSEAVMQLLLQGLEEIRSEPRLDAAQKAELERQLIRSQLAHLRGQMEQIRTTLDIKERVSHDNGH</sequence>
<reference evidence="1" key="1">
    <citation type="submission" date="2022-06" db="EMBL/GenBank/DDBJ databases">
        <title>Sequencing the genomes of 1000 actinobacteria strains.</title>
        <authorList>
            <person name="Klenk H.-P."/>
        </authorList>
    </citation>
    <scope>NUCLEOTIDE SEQUENCE</scope>
    <source>
        <strain evidence="1">DSM 46694</strain>
    </source>
</reference>
<dbReference type="AlphaFoldDB" id="A0A9X2K901"/>